<proteinExistence type="inferred from homology"/>
<dbReference type="PANTHER" id="PTHR43820">
    <property type="entry name" value="HIGH-AFFINITY BRANCHED-CHAIN AMINO ACID TRANSPORT ATP-BINDING PROTEIN LIVF"/>
    <property type="match status" value="1"/>
</dbReference>
<dbReference type="SMART" id="SM00382">
    <property type="entry name" value="AAA"/>
    <property type="match status" value="1"/>
</dbReference>
<dbReference type="RefSeq" id="WP_273671244.1">
    <property type="nucleotide sequence ID" value="NZ_JAQQXR010000004.1"/>
</dbReference>
<feature type="domain" description="ABC transporter" evidence="7">
    <location>
        <begin position="13"/>
        <end position="244"/>
    </location>
</feature>
<dbReference type="Gene3D" id="3.40.50.300">
    <property type="entry name" value="P-loop containing nucleotide triphosphate hydrolases"/>
    <property type="match status" value="1"/>
</dbReference>
<keyword evidence="2" id="KW-0813">Transport</keyword>
<dbReference type="PROSITE" id="PS50893">
    <property type="entry name" value="ABC_TRANSPORTER_2"/>
    <property type="match status" value="1"/>
</dbReference>
<keyword evidence="4" id="KW-0547">Nucleotide-binding</keyword>
<dbReference type="PANTHER" id="PTHR43820:SF4">
    <property type="entry name" value="HIGH-AFFINITY BRANCHED-CHAIN AMINO ACID TRANSPORT ATP-BINDING PROTEIN LIVF"/>
    <property type="match status" value="1"/>
</dbReference>
<dbReference type="InterPro" id="IPR003439">
    <property type="entry name" value="ABC_transporter-like_ATP-bd"/>
</dbReference>
<keyword evidence="3" id="KW-1003">Cell membrane</keyword>
<evidence type="ECO:0000256" key="5">
    <source>
        <dbReference type="ARBA" id="ARBA00022840"/>
    </source>
</evidence>
<dbReference type="PROSITE" id="PS00211">
    <property type="entry name" value="ABC_TRANSPORTER_1"/>
    <property type="match status" value="1"/>
</dbReference>
<evidence type="ECO:0000313" key="8">
    <source>
        <dbReference type="EMBL" id="MDC8758237.1"/>
    </source>
</evidence>
<keyword evidence="9" id="KW-1185">Reference proteome</keyword>
<comment type="similarity">
    <text evidence="1">Belongs to the ABC transporter superfamily.</text>
</comment>
<reference evidence="8 9" key="1">
    <citation type="submission" date="2022-10" db="EMBL/GenBank/DDBJ databases">
        <title>Janthinobacterium sp. hw3 Genome sequencing.</title>
        <authorList>
            <person name="Park S."/>
        </authorList>
    </citation>
    <scope>NUCLEOTIDE SEQUENCE [LARGE SCALE GENOMIC DNA]</scope>
    <source>
        <strain evidence="9">hw3</strain>
    </source>
</reference>
<dbReference type="SUPFAM" id="SSF52540">
    <property type="entry name" value="P-loop containing nucleoside triphosphate hydrolases"/>
    <property type="match status" value="1"/>
</dbReference>
<sequence>MTAATAGARPRVLEVAGLTSFYGRIQALHGIDLNVEQGQLVALVGANGAGKTTLLRAISGVQPVGAGEVRFQQRAINKLEPHQRVAAGICQVPEGRHVFGPMSIEDNLRLGAYAQPAAQAAADIEKMYRLFPVLAEKRKLPAGTLSGGQQQMLAMARALMGRPRLLLLDEPSMGLAPLLVREIFRVVQTLKAEGMTTLLVEQNARAALAIADVGYVIETGRITLSGPAAELLENAQVKRAYLGM</sequence>
<accession>A0ABT5JZT7</accession>
<organism evidence="8 9">
    <name type="scientific">Janthinobacterium fluminis</name>
    <dbReference type="NCBI Taxonomy" id="2987524"/>
    <lineage>
        <taxon>Bacteria</taxon>
        <taxon>Pseudomonadati</taxon>
        <taxon>Pseudomonadota</taxon>
        <taxon>Betaproteobacteria</taxon>
        <taxon>Burkholderiales</taxon>
        <taxon>Oxalobacteraceae</taxon>
        <taxon>Janthinobacterium</taxon>
    </lineage>
</organism>
<evidence type="ECO:0000313" key="9">
    <source>
        <dbReference type="Proteomes" id="UP001221208"/>
    </source>
</evidence>
<evidence type="ECO:0000256" key="3">
    <source>
        <dbReference type="ARBA" id="ARBA00022475"/>
    </source>
</evidence>
<comment type="caution">
    <text evidence="8">The sequence shown here is derived from an EMBL/GenBank/DDBJ whole genome shotgun (WGS) entry which is preliminary data.</text>
</comment>
<evidence type="ECO:0000256" key="2">
    <source>
        <dbReference type="ARBA" id="ARBA00022448"/>
    </source>
</evidence>
<protein>
    <submittedName>
        <fullName evidence="8">ABC transporter ATP-binding protein</fullName>
    </submittedName>
</protein>
<name>A0ABT5JZT7_9BURK</name>
<dbReference type="Pfam" id="PF00005">
    <property type="entry name" value="ABC_tran"/>
    <property type="match status" value="1"/>
</dbReference>
<dbReference type="Proteomes" id="UP001221208">
    <property type="component" value="Unassembled WGS sequence"/>
</dbReference>
<evidence type="ECO:0000256" key="6">
    <source>
        <dbReference type="ARBA" id="ARBA00022970"/>
    </source>
</evidence>
<evidence type="ECO:0000256" key="4">
    <source>
        <dbReference type="ARBA" id="ARBA00022741"/>
    </source>
</evidence>
<dbReference type="InterPro" id="IPR017871">
    <property type="entry name" value="ABC_transporter-like_CS"/>
</dbReference>
<dbReference type="InterPro" id="IPR052156">
    <property type="entry name" value="BCAA_Transport_ATP-bd_LivF"/>
</dbReference>
<dbReference type="CDD" id="cd03224">
    <property type="entry name" value="ABC_TM1139_LivF_branched"/>
    <property type="match status" value="1"/>
</dbReference>
<evidence type="ECO:0000259" key="7">
    <source>
        <dbReference type="PROSITE" id="PS50893"/>
    </source>
</evidence>
<dbReference type="InterPro" id="IPR003593">
    <property type="entry name" value="AAA+_ATPase"/>
</dbReference>
<keyword evidence="3" id="KW-0472">Membrane</keyword>
<keyword evidence="5 8" id="KW-0067">ATP-binding</keyword>
<gene>
    <name evidence="8" type="ORF">OIK44_11620</name>
</gene>
<dbReference type="GO" id="GO:0005524">
    <property type="term" value="F:ATP binding"/>
    <property type="evidence" value="ECO:0007669"/>
    <property type="project" value="UniProtKB-KW"/>
</dbReference>
<evidence type="ECO:0000256" key="1">
    <source>
        <dbReference type="ARBA" id="ARBA00005417"/>
    </source>
</evidence>
<dbReference type="InterPro" id="IPR027417">
    <property type="entry name" value="P-loop_NTPase"/>
</dbReference>
<dbReference type="EMBL" id="JAQQXR010000004">
    <property type="protein sequence ID" value="MDC8758237.1"/>
    <property type="molecule type" value="Genomic_DNA"/>
</dbReference>
<keyword evidence="6" id="KW-0029">Amino-acid transport</keyword>